<evidence type="ECO:0000313" key="1">
    <source>
        <dbReference type="EMBL" id="KAI0038989.1"/>
    </source>
</evidence>
<accession>A0ACB8R4F4</accession>
<comment type="caution">
    <text evidence="1">The sequence shown here is derived from an EMBL/GenBank/DDBJ whole genome shotgun (WGS) entry which is preliminary data.</text>
</comment>
<evidence type="ECO:0000313" key="2">
    <source>
        <dbReference type="Proteomes" id="UP000814033"/>
    </source>
</evidence>
<keyword evidence="2" id="KW-1185">Reference proteome</keyword>
<dbReference type="Proteomes" id="UP000814033">
    <property type="component" value="Unassembled WGS sequence"/>
</dbReference>
<organism evidence="1 2">
    <name type="scientific">Auriscalpium vulgare</name>
    <dbReference type="NCBI Taxonomy" id="40419"/>
    <lineage>
        <taxon>Eukaryota</taxon>
        <taxon>Fungi</taxon>
        <taxon>Dikarya</taxon>
        <taxon>Basidiomycota</taxon>
        <taxon>Agaricomycotina</taxon>
        <taxon>Agaricomycetes</taxon>
        <taxon>Russulales</taxon>
        <taxon>Auriscalpiaceae</taxon>
        <taxon>Auriscalpium</taxon>
    </lineage>
</organism>
<name>A0ACB8R4F4_9AGAM</name>
<dbReference type="EMBL" id="MU276376">
    <property type="protein sequence ID" value="KAI0038989.1"/>
    <property type="molecule type" value="Genomic_DNA"/>
</dbReference>
<reference evidence="1" key="1">
    <citation type="submission" date="2021-02" db="EMBL/GenBank/DDBJ databases">
        <authorList>
            <consortium name="DOE Joint Genome Institute"/>
            <person name="Ahrendt S."/>
            <person name="Looney B.P."/>
            <person name="Miyauchi S."/>
            <person name="Morin E."/>
            <person name="Drula E."/>
            <person name="Courty P.E."/>
            <person name="Chicoki N."/>
            <person name="Fauchery L."/>
            <person name="Kohler A."/>
            <person name="Kuo A."/>
            <person name="Labutti K."/>
            <person name="Pangilinan J."/>
            <person name="Lipzen A."/>
            <person name="Riley R."/>
            <person name="Andreopoulos W."/>
            <person name="He G."/>
            <person name="Johnson J."/>
            <person name="Barry K.W."/>
            <person name="Grigoriev I.V."/>
            <person name="Nagy L."/>
            <person name="Hibbett D."/>
            <person name="Henrissat B."/>
            <person name="Matheny P.B."/>
            <person name="Labbe J."/>
            <person name="Martin F."/>
        </authorList>
    </citation>
    <scope>NUCLEOTIDE SEQUENCE</scope>
    <source>
        <strain evidence="1">FP105234-sp</strain>
    </source>
</reference>
<reference evidence="1" key="2">
    <citation type="journal article" date="2022" name="New Phytol.">
        <title>Evolutionary transition to the ectomycorrhizal habit in the genomes of a hyperdiverse lineage of mushroom-forming fungi.</title>
        <authorList>
            <person name="Looney B."/>
            <person name="Miyauchi S."/>
            <person name="Morin E."/>
            <person name="Drula E."/>
            <person name="Courty P.E."/>
            <person name="Kohler A."/>
            <person name="Kuo A."/>
            <person name="LaButti K."/>
            <person name="Pangilinan J."/>
            <person name="Lipzen A."/>
            <person name="Riley R."/>
            <person name="Andreopoulos W."/>
            <person name="He G."/>
            <person name="Johnson J."/>
            <person name="Nolan M."/>
            <person name="Tritt A."/>
            <person name="Barry K.W."/>
            <person name="Grigoriev I.V."/>
            <person name="Nagy L.G."/>
            <person name="Hibbett D."/>
            <person name="Henrissat B."/>
            <person name="Matheny P.B."/>
            <person name="Labbe J."/>
            <person name="Martin F.M."/>
        </authorList>
    </citation>
    <scope>NUCLEOTIDE SEQUENCE</scope>
    <source>
        <strain evidence="1">FP105234-sp</strain>
    </source>
</reference>
<sequence length="434" mass="47170">MTSPALRSVYGGVRAWMTLLGAWLAVASTFGYTNSFGIYQDFYTRSHAASATRISWIGSTQLFLLIAMGLPAGKLHDLGHFRVVVGAGSLLFTFSLFMVSLAHPDKYYQLFLSQGIGMGIGSGLVYIPVLAVQSEHWGSRRTLAMGFASSGKRLPAGGMFFPIMLNQLLQNGVSYAWSVRASAFLALGMLLAANTLYPRPPPTKSQQPAGMRELLTDAPYMFVAIGGLFIHWGIYFPYWYLQLYTILHGMDPTFAFYSLTILNGAAIPGRILPNLLAQRYGQMNVFTASAFLCAILAWAFFGAKSVAGVVVFSVIYGFFVGAWFSLLTPVLSNMSKSEQELGVRMGLAFALSSVSALTGTPIDGKLLGSTFQWSKPIAFSAVRYRRCSLCSHLTACLGISAGYDHDRRHSVLGCEATTGASTRHANPMIISFVF</sequence>
<proteinExistence type="predicted"/>
<protein>
    <submittedName>
        <fullName evidence="1">MFS general substrate transporter</fullName>
    </submittedName>
</protein>
<gene>
    <name evidence="1" type="ORF">FA95DRAFT_1658572</name>
</gene>